<dbReference type="Proteomes" id="UP000094336">
    <property type="component" value="Unassembled WGS sequence"/>
</dbReference>
<proteinExistence type="predicted"/>
<evidence type="ECO:0000256" key="5">
    <source>
        <dbReference type="ARBA" id="ARBA00023242"/>
    </source>
</evidence>
<dbReference type="SMART" id="SM00320">
    <property type="entry name" value="WD40"/>
    <property type="match status" value="6"/>
</dbReference>
<dbReference type="RefSeq" id="XP_018985929.1">
    <property type="nucleotide sequence ID" value="XM_019131392.1"/>
</dbReference>
<dbReference type="AlphaFoldDB" id="A0A1E3QSD5"/>
<dbReference type="InterPro" id="IPR036322">
    <property type="entry name" value="WD40_repeat_dom_sf"/>
</dbReference>
<evidence type="ECO:0000313" key="9">
    <source>
        <dbReference type="Proteomes" id="UP000094336"/>
    </source>
</evidence>
<comment type="subcellular location">
    <subcellularLocation>
        <location evidence="1">Nucleus</location>
    </subcellularLocation>
</comment>
<reference evidence="9" key="1">
    <citation type="submission" date="2016-05" db="EMBL/GenBank/DDBJ databases">
        <title>Comparative genomics of biotechnologically important yeasts.</title>
        <authorList>
            <consortium name="DOE Joint Genome Institute"/>
            <person name="Riley R."/>
            <person name="Haridas S."/>
            <person name="Wolfe K.H."/>
            <person name="Lopes M.R."/>
            <person name="Hittinger C.T."/>
            <person name="Goker M."/>
            <person name="Salamov A."/>
            <person name="Wisecaver J."/>
            <person name="Long T.M."/>
            <person name="Aerts A.L."/>
            <person name="Barry K."/>
            <person name="Choi C."/>
            <person name="Clum A."/>
            <person name="Coughlan A.Y."/>
            <person name="Deshpande S."/>
            <person name="Douglass A.P."/>
            <person name="Hanson S.J."/>
            <person name="Klenk H.-P."/>
            <person name="Labutti K."/>
            <person name="Lapidus A."/>
            <person name="Lindquist E."/>
            <person name="Lipzen A."/>
            <person name="Meier-Kolthoff J.P."/>
            <person name="Ohm R.A."/>
            <person name="Otillar R.P."/>
            <person name="Pangilinan J."/>
            <person name="Peng Y."/>
            <person name="Rokas A."/>
            <person name="Rosa C.A."/>
            <person name="Scheuner C."/>
            <person name="Sibirny A.A."/>
            <person name="Slot J.C."/>
            <person name="Stielow J.B."/>
            <person name="Sun H."/>
            <person name="Kurtzman C.P."/>
            <person name="Blackwell M."/>
            <person name="Grigoriev I.V."/>
            <person name="Jeffries T.W."/>
        </authorList>
    </citation>
    <scope>NUCLEOTIDE SEQUENCE [LARGE SCALE GENOMIC DNA]</scope>
    <source>
        <strain evidence="9">NRRL Y-12698</strain>
    </source>
</reference>
<feature type="repeat" description="WD" evidence="6">
    <location>
        <begin position="287"/>
        <end position="322"/>
    </location>
</feature>
<sequence length="384" mass="42996">DIESVDAEIARQYQLNEKVTNEEYKIWKKTVPLLYDTVQSHALQFLSLTCQWLPEVELDADKQSLRAQFVFGTNTSGYQQDYLQVGSIQLPETLDSQNAIPVPTTNDPTFNVVKKWKHNGEVNKAKVSPNGKLIATLSNSGSVYVFDRFSSGEGHRTELKYHTKEGYALNWINDSELLSGTDDGKISSWDVNRDVPVNAFASHSATVNDISANKVHQFLFASASDDQTYQVHDLRTPATPFITRNLGAAVNAVCFHPELGTMFATGSADMVVGLWDLRKPSAPFRQLRGHTGAVTNVEFSPTDSSYVMSNAADKRINIWNLEHLGSDFDEENYFSRNEKGAYYDPCLEFIHAGHTYKVNDMAYHPSLSHVSISVGDDNLLEVWK</sequence>
<evidence type="ECO:0000256" key="6">
    <source>
        <dbReference type="PROSITE-ProRule" id="PRU00221"/>
    </source>
</evidence>
<dbReference type="PROSITE" id="PS50082">
    <property type="entry name" value="WD_REPEATS_2"/>
    <property type="match status" value="4"/>
</dbReference>
<dbReference type="InterPro" id="IPR020472">
    <property type="entry name" value="WD40_PAC1"/>
</dbReference>
<evidence type="ECO:0000256" key="3">
    <source>
        <dbReference type="ARBA" id="ARBA00022737"/>
    </source>
</evidence>
<organism evidence="8 9">
    <name type="scientific">Babjeviella inositovora NRRL Y-12698</name>
    <dbReference type="NCBI Taxonomy" id="984486"/>
    <lineage>
        <taxon>Eukaryota</taxon>
        <taxon>Fungi</taxon>
        <taxon>Dikarya</taxon>
        <taxon>Ascomycota</taxon>
        <taxon>Saccharomycotina</taxon>
        <taxon>Pichiomycetes</taxon>
        <taxon>Serinales incertae sedis</taxon>
        <taxon>Babjeviella</taxon>
    </lineage>
</organism>
<name>A0A1E3QSD5_9ASCO</name>
<dbReference type="InterPro" id="IPR050459">
    <property type="entry name" value="WD_repeat_RBAP46/RBAP48/MSI1"/>
</dbReference>
<dbReference type="InterPro" id="IPR015943">
    <property type="entry name" value="WD40/YVTN_repeat-like_dom_sf"/>
</dbReference>
<feature type="non-terminal residue" evidence="8">
    <location>
        <position position="384"/>
    </location>
</feature>
<dbReference type="PRINTS" id="PR00320">
    <property type="entry name" value="GPROTEINBRPT"/>
</dbReference>
<feature type="repeat" description="WD" evidence="6">
    <location>
        <begin position="351"/>
        <end position="384"/>
    </location>
</feature>
<protein>
    <recommendedName>
        <fullName evidence="7">Histone-binding protein RBBP4-like N-terminal domain-containing protein</fullName>
    </recommendedName>
</protein>
<dbReference type="PROSITE" id="PS50294">
    <property type="entry name" value="WD_REPEATS_REGION"/>
    <property type="match status" value="2"/>
</dbReference>
<keyword evidence="3" id="KW-0677">Repeat</keyword>
<evidence type="ECO:0000256" key="4">
    <source>
        <dbReference type="ARBA" id="ARBA00022853"/>
    </source>
</evidence>
<keyword evidence="9" id="KW-1185">Reference proteome</keyword>
<dbReference type="PROSITE" id="PS00678">
    <property type="entry name" value="WD_REPEATS_1"/>
    <property type="match status" value="1"/>
</dbReference>
<dbReference type="InterPro" id="IPR001680">
    <property type="entry name" value="WD40_rpt"/>
</dbReference>
<dbReference type="GO" id="GO:0005634">
    <property type="term" value="C:nucleus"/>
    <property type="evidence" value="ECO:0007669"/>
    <property type="project" value="UniProtKB-SubCell"/>
</dbReference>
<dbReference type="Pfam" id="PF00400">
    <property type="entry name" value="WD40"/>
    <property type="match status" value="5"/>
</dbReference>
<evidence type="ECO:0000313" key="8">
    <source>
        <dbReference type="EMBL" id="ODQ80601.1"/>
    </source>
</evidence>
<feature type="domain" description="Histone-binding protein RBBP4-like N-terminal" evidence="7">
    <location>
        <begin position="22"/>
        <end position="91"/>
    </location>
</feature>
<keyword evidence="2 6" id="KW-0853">WD repeat</keyword>
<gene>
    <name evidence="8" type="ORF">BABINDRAFT_26888</name>
</gene>
<dbReference type="SUPFAM" id="SSF50978">
    <property type="entry name" value="WD40 repeat-like"/>
    <property type="match status" value="1"/>
</dbReference>
<keyword evidence="4" id="KW-0156">Chromatin regulator</keyword>
<evidence type="ECO:0000259" key="7">
    <source>
        <dbReference type="Pfam" id="PF12265"/>
    </source>
</evidence>
<feature type="non-terminal residue" evidence="8">
    <location>
        <position position="1"/>
    </location>
</feature>
<evidence type="ECO:0000256" key="2">
    <source>
        <dbReference type="ARBA" id="ARBA00022574"/>
    </source>
</evidence>
<feature type="repeat" description="WD" evidence="6">
    <location>
        <begin position="243"/>
        <end position="278"/>
    </location>
</feature>
<accession>A0A1E3QSD5</accession>
<dbReference type="GeneID" id="30149245"/>
<feature type="repeat" description="WD" evidence="6">
    <location>
        <begin position="159"/>
        <end position="199"/>
    </location>
</feature>
<dbReference type="InterPro" id="IPR019775">
    <property type="entry name" value="WD40_repeat_CS"/>
</dbReference>
<dbReference type="Gene3D" id="2.130.10.10">
    <property type="entry name" value="YVTN repeat-like/Quinoprotein amine dehydrogenase"/>
    <property type="match status" value="1"/>
</dbReference>
<dbReference type="Pfam" id="PF12265">
    <property type="entry name" value="CAF1C_H4-bd"/>
    <property type="match status" value="1"/>
</dbReference>
<dbReference type="PANTHER" id="PTHR22850">
    <property type="entry name" value="WD40 REPEAT FAMILY"/>
    <property type="match status" value="1"/>
</dbReference>
<dbReference type="OrthoDB" id="427795at2759"/>
<keyword evidence="5" id="KW-0539">Nucleus</keyword>
<dbReference type="EMBL" id="KV454429">
    <property type="protein sequence ID" value="ODQ80601.1"/>
    <property type="molecule type" value="Genomic_DNA"/>
</dbReference>
<dbReference type="STRING" id="984486.A0A1E3QSD5"/>
<evidence type="ECO:0000256" key="1">
    <source>
        <dbReference type="ARBA" id="ARBA00004123"/>
    </source>
</evidence>
<dbReference type="GO" id="GO:0006325">
    <property type="term" value="P:chromatin organization"/>
    <property type="evidence" value="ECO:0007669"/>
    <property type="project" value="UniProtKB-KW"/>
</dbReference>
<dbReference type="InterPro" id="IPR022052">
    <property type="entry name" value="Histone-bd_RBBP4-like_N"/>
</dbReference>